<dbReference type="EMBL" id="CP012502">
    <property type="protein sequence ID" value="AOM82568.1"/>
    <property type="molecule type" value="Genomic_DNA"/>
</dbReference>
<dbReference type="AlphaFoldDB" id="A0A1D7QUC1"/>
<evidence type="ECO:0000313" key="5">
    <source>
        <dbReference type="Proteomes" id="UP000094463"/>
    </source>
</evidence>
<dbReference type="Gene3D" id="2.20.25.110">
    <property type="entry name" value="S-adenosyl-L-methionine-dependent methyltransferases"/>
    <property type="match status" value="1"/>
</dbReference>
<dbReference type="OrthoDB" id="9811589at2"/>
<dbReference type="PANTHER" id="PTHR43861">
    <property type="entry name" value="TRANS-ACONITATE 2-METHYLTRANSFERASE-RELATED"/>
    <property type="match status" value="1"/>
</dbReference>
<dbReference type="PANTHER" id="PTHR43861:SF1">
    <property type="entry name" value="TRANS-ACONITATE 2-METHYLTRANSFERASE"/>
    <property type="match status" value="1"/>
</dbReference>
<reference evidence="4 5" key="1">
    <citation type="submission" date="2015-08" db="EMBL/GenBank/DDBJ databases">
        <title>The complete genome sequence of Bacillus beveridgei MLTeJB.</title>
        <authorList>
            <person name="Hanson T.E."/>
            <person name="Mesa C."/>
            <person name="Basesman S.M."/>
            <person name="Oremland R.S."/>
        </authorList>
    </citation>
    <scope>NUCLEOTIDE SEQUENCE [LARGE SCALE GENOMIC DNA]</scope>
    <source>
        <strain evidence="4 5">MLTeJB</strain>
    </source>
</reference>
<dbReference type="STRING" id="632773.BBEV_1200"/>
<keyword evidence="5" id="KW-1185">Reference proteome</keyword>
<dbReference type="RefSeq" id="WP_084007253.1">
    <property type="nucleotide sequence ID" value="NZ_CP012502.1"/>
</dbReference>
<dbReference type="EC" id="2.1.1.-" evidence="4"/>
<dbReference type="Proteomes" id="UP000094463">
    <property type="component" value="Chromosome"/>
</dbReference>
<evidence type="ECO:0000256" key="2">
    <source>
        <dbReference type="ARBA" id="ARBA00022679"/>
    </source>
</evidence>
<dbReference type="Gene3D" id="3.40.50.150">
    <property type="entry name" value="Vaccinia Virus protein VP39"/>
    <property type="match status" value="1"/>
</dbReference>
<dbReference type="Pfam" id="PF13649">
    <property type="entry name" value="Methyltransf_25"/>
    <property type="match status" value="1"/>
</dbReference>
<feature type="domain" description="Methyltransferase" evidence="3">
    <location>
        <begin position="35"/>
        <end position="130"/>
    </location>
</feature>
<dbReference type="KEGG" id="bbev:BBEV_1200"/>
<keyword evidence="1 4" id="KW-0489">Methyltransferase</keyword>
<dbReference type="GO" id="GO:0032259">
    <property type="term" value="P:methylation"/>
    <property type="evidence" value="ECO:0007669"/>
    <property type="project" value="UniProtKB-KW"/>
</dbReference>
<evidence type="ECO:0000256" key="1">
    <source>
        <dbReference type="ARBA" id="ARBA00022603"/>
    </source>
</evidence>
<dbReference type="InterPro" id="IPR029063">
    <property type="entry name" value="SAM-dependent_MTases_sf"/>
</dbReference>
<dbReference type="SUPFAM" id="SSF53335">
    <property type="entry name" value="S-adenosyl-L-methionine-dependent methyltransferases"/>
    <property type="match status" value="1"/>
</dbReference>
<dbReference type="InterPro" id="IPR041698">
    <property type="entry name" value="Methyltransf_25"/>
</dbReference>
<name>A0A1D7QUC1_9BACI</name>
<dbReference type="CDD" id="cd02440">
    <property type="entry name" value="AdoMet_MTases"/>
    <property type="match status" value="1"/>
</dbReference>
<evidence type="ECO:0000259" key="3">
    <source>
        <dbReference type="Pfam" id="PF13649"/>
    </source>
</evidence>
<accession>A0A1D7QUC1</accession>
<keyword evidence="2 4" id="KW-0808">Transferase</keyword>
<organism evidence="4 5">
    <name type="scientific">Salisediminibacterium beveridgei</name>
    <dbReference type="NCBI Taxonomy" id="632773"/>
    <lineage>
        <taxon>Bacteria</taxon>
        <taxon>Bacillati</taxon>
        <taxon>Bacillota</taxon>
        <taxon>Bacilli</taxon>
        <taxon>Bacillales</taxon>
        <taxon>Bacillaceae</taxon>
        <taxon>Salisediminibacterium</taxon>
    </lineage>
</organism>
<gene>
    <name evidence="4" type="ORF">BBEV_1200</name>
</gene>
<proteinExistence type="predicted"/>
<dbReference type="GO" id="GO:0008168">
    <property type="term" value="F:methyltransferase activity"/>
    <property type="evidence" value="ECO:0007669"/>
    <property type="project" value="UniProtKB-KW"/>
</dbReference>
<evidence type="ECO:0000313" key="4">
    <source>
        <dbReference type="EMBL" id="AOM82568.1"/>
    </source>
</evidence>
<protein>
    <submittedName>
        <fullName evidence="4">Putative methyltransferase</fullName>
        <ecNumber evidence="4">2.1.1.-</ecNumber>
    </submittedName>
</protein>
<sequence length="242" mass="28240">MYHHFSSVYDQLMEDAPYDDWLDYTRRYVKPGSEILDVACGTGTFTLLLAEEGYQVSGVDLSTDMLTIADTKSRLKNLRIPFLHQDMRKLDGFFDLDAVLLFCDGLNYLQGQADVRATFDAVFQSLKSGGEFLFDVHSPYKIEEVFHHQMYGENGEDISYMWFSEEGDEPLSVNHIITFFRKREDGTYERFDEEHYQRTFSPDVYFDLLYKTGFKDIDITASFGNEPVKEETERIFFRAVKP</sequence>
<dbReference type="PATRIC" id="fig|632773.3.peg.1271"/>